<accession>A0A6C0M732</accession>
<keyword evidence="5" id="KW-0496">Mitochondrion</keyword>
<dbReference type="RefSeq" id="YP_009733043.1">
    <property type="nucleotide sequence ID" value="NC_046060.1"/>
</dbReference>
<evidence type="ECO:0000259" key="4">
    <source>
        <dbReference type="Pfam" id="PF00189"/>
    </source>
</evidence>
<sequence length="376" mass="42984">MSQKTNPLSLRLQKGNRHFSSPWFTDSFFSDTIQYELMIRKYVAFLLQETQHSLAFFSTKKHYRKVDITFSIQDNRAEKKEKQLLFNLKSRLSYKKPSSDNILSSESFSIVSTKQSTNFFKKKVRNELLKYKLNPRKASDSCFALSKAFVTASFPLPMLSLPEKGKSVNDTIIKGVCLKTTATGFTAYHTSLEKAMSSNSLLNSQRSLSSPEVAPMTIDKCDTFLSNEIFKDRLRHSNLLTYCEKIVKQEKHRQHNEEKFASTLRFEPIRFVNTAQSVTALLDRIVGLLEKRVSFKDIKVKAFKDVENVSFIKGIRFTCSGRLGGRSKKAQKAKMQTYQWGETTLNAFSSNVVFANKSASTPYGKVGVKIWLSFTF</sequence>
<dbReference type="Gene3D" id="3.30.1140.32">
    <property type="entry name" value="Ribosomal protein S3, C-terminal domain"/>
    <property type="match status" value="1"/>
</dbReference>
<evidence type="ECO:0000256" key="2">
    <source>
        <dbReference type="ARBA" id="ARBA00022980"/>
    </source>
</evidence>
<dbReference type="EMBL" id="MN934958">
    <property type="protein sequence ID" value="QHU78339.1"/>
    <property type="molecule type" value="Genomic_DNA"/>
</dbReference>
<keyword evidence="3" id="KW-0687">Ribonucleoprotein</keyword>
<geneLocation type="mitochondrion" evidence="5"/>
<dbReference type="AlphaFoldDB" id="A0A6C0M732"/>
<gene>
    <name evidence="5" type="primary">rps3</name>
</gene>
<evidence type="ECO:0000313" key="5">
    <source>
        <dbReference type="EMBL" id="QHU78339.1"/>
    </source>
</evidence>
<proteinExistence type="inferred from homology"/>
<organism evidence="5">
    <name type="scientific">Jaagichlorella roystonensis</name>
    <dbReference type="NCBI Taxonomy" id="1052852"/>
    <lineage>
        <taxon>Eukaryota</taxon>
        <taxon>Viridiplantae</taxon>
        <taxon>Chlorophyta</taxon>
        <taxon>core chlorophytes</taxon>
        <taxon>Trebouxiophyceae</taxon>
        <taxon>Watanabeales</taxon>
        <taxon>Watanabeaceae</taxon>
        <taxon>Jaagichlorella</taxon>
    </lineage>
</organism>
<comment type="similarity">
    <text evidence="1">Belongs to the universal ribosomal protein uS3 family.</text>
</comment>
<keyword evidence="2 5" id="KW-0689">Ribosomal protein</keyword>
<dbReference type="GO" id="GO:0003735">
    <property type="term" value="F:structural constituent of ribosome"/>
    <property type="evidence" value="ECO:0007669"/>
    <property type="project" value="InterPro"/>
</dbReference>
<name>A0A6C0M732_9CHLO</name>
<dbReference type="GO" id="GO:0006412">
    <property type="term" value="P:translation"/>
    <property type="evidence" value="ECO:0007669"/>
    <property type="project" value="InterPro"/>
</dbReference>
<evidence type="ECO:0000256" key="3">
    <source>
        <dbReference type="ARBA" id="ARBA00023274"/>
    </source>
</evidence>
<dbReference type="GO" id="GO:0003723">
    <property type="term" value="F:RNA binding"/>
    <property type="evidence" value="ECO:0007669"/>
    <property type="project" value="InterPro"/>
</dbReference>
<evidence type="ECO:0000256" key="1">
    <source>
        <dbReference type="ARBA" id="ARBA00010761"/>
    </source>
</evidence>
<dbReference type="PANTHER" id="PTHR11760:SF19">
    <property type="entry name" value="SMALL RIBOSOMAL SUBUNIT PROTEIN US3C"/>
    <property type="match status" value="1"/>
</dbReference>
<dbReference type="SUPFAM" id="SSF54814">
    <property type="entry name" value="Prokaryotic type KH domain (KH-domain type II)"/>
    <property type="match status" value="1"/>
</dbReference>
<reference evidence="5" key="1">
    <citation type="submission" date="2020-01" db="EMBL/GenBank/DDBJ databases">
        <title>The complete mitocondrion genome of Heveochlorella roystonensis contains a large direct repeat.</title>
        <authorList>
            <person name="Zhang J."/>
        </authorList>
    </citation>
    <scope>NUCLEOTIDE SEQUENCE</scope>
</reference>
<dbReference type="SUPFAM" id="SSF54821">
    <property type="entry name" value="Ribosomal protein S3 C-terminal domain"/>
    <property type="match status" value="1"/>
</dbReference>
<feature type="domain" description="Small ribosomal subunit protein uS3 C-terminal" evidence="4">
    <location>
        <begin position="288"/>
        <end position="371"/>
    </location>
</feature>
<dbReference type="Pfam" id="PF00189">
    <property type="entry name" value="Ribosomal_S3_C"/>
    <property type="match status" value="1"/>
</dbReference>
<protein>
    <submittedName>
        <fullName evidence="5">30S ribosomal protein S3</fullName>
    </submittedName>
</protein>
<dbReference type="InterPro" id="IPR036419">
    <property type="entry name" value="Ribosomal_S3_C_sf"/>
</dbReference>
<dbReference type="InterPro" id="IPR009019">
    <property type="entry name" value="KH_sf_prok-type"/>
</dbReference>
<dbReference type="InterPro" id="IPR057258">
    <property type="entry name" value="Ribosomal_uS3"/>
</dbReference>
<dbReference type="GeneID" id="44153570"/>
<dbReference type="InterPro" id="IPR001351">
    <property type="entry name" value="Ribosomal_uS3_C"/>
</dbReference>
<dbReference type="PANTHER" id="PTHR11760">
    <property type="entry name" value="30S/40S RIBOSOMAL PROTEIN S3"/>
    <property type="match status" value="1"/>
</dbReference>
<dbReference type="GO" id="GO:0022627">
    <property type="term" value="C:cytosolic small ribosomal subunit"/>
    <property type="evidence" value="ECO:0007669"/>
    <property type="project" value="TreeGrafter"/>
</dbReference>